<evidence type="ECO:0000256" key="1">
    <source>
        <dbReference type="ARBA" id="ARBA00010364"/>
    </source>
</evidence>
<dbReference type="SMART" id="SM01152">
    <property type="entry name" value="DUF167"/>
    <property type="match status" value="1"/>
</dbReference>
<dbReference type="InterPro" id="IPR036591">
    <property type="entry name" value="YggU-like_sf"/>
</dbReference>
<accession>A0A2V2L8Q6</accession>
<evidence type="ECO:0000313" key="3">
    <source>
        <dbReference type="EMBL" id="PWR01770.1"/>
    </source>
</evidence>
<evidence type="ECO:0000256" key="2">
    <source>
        <dbReference type="HAMAP-Rule" id="MF_00634"/>
    </source>
</evidence>
<reference evidence="3 4" key="1">
    <citation type="submission" date="2018-05" db="EMBL/GenBank/DDBJ databases">
        <title>Rhodobacteraceae gen. nov., sp. nov. isolated from sea water.</title>
        <authorList>
            <person name="Ren Y."/>
        </authorList>
    </citation>
    <scope>NUCLEOTIDE SEQUENCE [LARGE SCALE GENOMIC DNA]</scope>
    <source>
        <strain evidence="3 4">TG-679</strain>
    </source>
</reference>
<dbReference type="SUPFAM" id="SSF69786">
    <property type="entry name" value="YggU-like"/>
    <property type="match status" value="1"/>
</dbReference>
<gene>
    <name evidence="3" type="ORF">DKT77_16075</name>
</gene>
<dbReference type="Pfam" id="PF02594">
    <property type="entry name" value="DUF167"/>
    <property type="match status" value="1"/>
</dbReference>
<dbReference type="Gene3D" id="3.30.1200.10">
    <property type="entry name" value="YggU-like"/>
    <property type="match status" value="1"/>
</dbReference>
<organism evidence="3 4">
    <name type="scientific">Meridianimarinicoccus roseus</name>
    <dbReference type="NCBI Taxonomy" id="2072018"/>
    <lineage>
        <taxon>Bacteria</taxon>
        <taxon>Pseudomonadati</taxon>
        <taxon>Pseudomonadota</taxon>
        <taxon>Alphaproteobacteria</taxon>
        <taxon>Rhodobacterales</taxon>
        <taxon>Paracoccaceae</taxon>
        <taxon>Meridianimarinicoccus</taxon>
    </lineage>
</organism>
<keyword evidence="4" id="KW-1185">Reference proteome</keyword>
<dbReference type="EMBL" id="QGKU01000048">
    <property type="protein sequence ID" value="PWR01770.1"/>
    <property type="molecule type" value="Genomic_DNA"/>
</dbReference>
<comment type="similarity">
    <text evidence="1 2">Belongs to the UPF0235 family.</text>
</comment>
<evidence type="ECO:0000313" key="4">
    <source>
        <dbReference type="Proteomes" id="UP000245680"/>
    </source>
</evidence>
<dbReference type="NCBIfam" id="TIGR00251">
    <property type="entry name" value="DUF167 family protein"/>
    <property type="match status" value="1"/>
</dbReference>
<dbReference type="InterPro" id="IPR003746">
    <property type="entry name" value="DUF167"/>
</dbReference>
<protein>
    <recommendedName>
        <fullName evidence="2">UPF0235 protein DKT77_16075</fullName>
    </recommendedName>
</protein>
<dbReference type="Proteomes" id="UP000245680">
    <property type="component" value="Unassembled WGS sequence"/>
</dbReference>
<comment type="caution">
    <text evidence="3">The sequence shown here is derived from an EMBL/GenBank/DDBJ whole genome shotgun (WGS) entry which is preliminary data.</text>
</comment>
<sequence length="82" mass="8560">MEGQDGAECGIAVRVTPRAARARVEPGAAEGDPLRVHVTVPPEGGKANAAVRKLLAAHLGVAPSRLTLLRGAKGRDKLFRLD</sequence>
<proteinExistence type="inferred from homology"/>
<dbReference type="RefSeq" id="WP_109812811.1">
    <property type="nucleotide sequence ID" value="NZ_QGKU01000048.1"/>
</dbReference>
<name>A0A2V2L8Q6_9RHOB</name>
<dbReference type="AlphaFoldDB" id="A0A2V2L8Q6"/>
<dbReference type="OrthoDB" id="3176309at2"/>
<dbReference type="HAMAP" id="MF_00634">
    <property type="entry name" value="UPF0235"/>
    <property type="match status" value="1"/>
</dbReference>